<dbReference type="PANTHER" id="PTHR46104">
    <property type="entry name" value="GENE 9195-RELATED-RELATED"/>
    <property type="match status" value="1"/>
</dbReference>
<accession>A7T8X4</accession>
<dbReference type="InParanoid" id="A7T8X4"/>
<keyword evidence="2" id="KW-1185">Reference proteome</keyword>
<feature type="non-terminal residue" evidence="1">
    <location>
        <position position="1"/>
    </location>
</feature>
<proteinExistence type="predicted"/>
<organism evidence="1 2">
    <name type="scientific">Nematostella vectensis</name>
    <name type="common">Starlet sea anemone</name>
    <dbReference type="NCBI Taxonomy" id="45351"/>
    <lineage>
        <taxon>Eukaryota</taxon>
        <taxon>Metazoa</taxon>
        <taxon>Cnidaria</taxon>
        <taxon>Anthozoa</taxon>
        <taxon>Hexacorallia</taxon>
        <taxon>Actiniaria</taxon>
        <taxon>Edwardsiidae</taxon>
        <taxon>Nematostella</taxon>
    </lineage>
</organism>
<dbReference type="PANTHER" id="PTHR46104:SF1">
    <property type="entry name" value="GENE 9195-RELATED"/>
    <property type="match status" value="1"/>
</dbReference>
<dbReference type="eggNOG" id="ENOG502QT6K">
    <property type="taxonomic scope" value="Eukaryota"/>
</dbReference>
<protein>
    <submittedName>
        <fullName evidence="1">Uncharacterized protein</fullName>
    </submittedName>
</protein>
<evidence type="ECO:0000313" key="1">
    <source>
        <dbReference type="EMBL" id="EDO27560.1"/>
    </source>
</evidence>
<dbReference type="STRING" id="45351.A7T8X4"/>
<evidence type="ECO:0000313" key="2">
    <source>
        <dbReference type="Proteomes" id="UP000001593"/>
    </source>
</evidence>
<dbReference type="AlphaFoldDB" id="A7T8X4"/>
<gene>
    <name evidence="1" type="ORF">NEMVEDRAFT_v1g150672</name>
</gene>
<dbReference type="EMBL" id="DS472970">
    <property type="protein sequence ID" value="EDO27560.1"/>
    <property type="molecule type" value="Genomic_DNA"/>
</dbReference>
<dbReference type="Gene3D" id="2.10.50.10">
    <property type="entry name" value="Tumor Necrosis Factor Receptor, subunit A, domain 2"/>
    <property type="match status" value="2"/>
</dbReference>
<dbReference type="HOGENOM" id="CLU_626353_0_0_1"/>
<dbReference type="SMART" id="SM01411">
    <property type="entry name" value="Ephrin_rec_like"/>
    <property type="match status" value="5"/>
</dbReference>
<sequence>CQVGFYCPSETTSRSMMISTYVCPAGLHCPTGSDRSPDLCPNGTFNPNTGRKHVSECQKCWKGYYCEPEGREGVSGPCPPGYYCEEGTGYKYTYPCPIGFYRNASAAISVQDCSVCSSGFYCDDRGLSVPKTCTTVSLLCDINFTTSRNPLQVFTGYDYGGVCPPGYYCLKGTREATQYPCPNGTYNDQWGRVQMSECLACPGGKACTGVGLKYWTGVCRAGHYCKGGSTTPTPDDGVTGNVCPIGKHCPTGSSEPKDCAPGTFRQNTKLRKEQDCWPCKGGKYCEGHGAKEFPSSNSGDCAAGFYCVQGVNTPRPSTNFSGIGGVCPPGAYCPLGTAEPIGCPNGTFSNVSQLESAGDCTLCSDGMYCEQSNLTSPTGG</sequence>
<name>A7T8X4_NEMVE</name>
<dbReference type="OMA" id="TERECGA"/>
<reference evidence="1 2" key="1">
    <citation type="journal article" date="2007" name="Science">
        <title>Sea anemone genome reveals ancestral eumetazoan gene repertoire and genomic organization.</title>
        <authorList>
            <person name="Putnam N.H."/>
            <person name="Srivastava M."/>
            <person name="Hellsten U."/>
            <person name="Dirks B."/>
            <person name="Chapman J."/>
            <person name="Salamov A."/>
            <person name="Terry A."/>
            <person name="Shapiro H."/>
            <person name="Lindquist E."/>
            <person name="Kapitonov V.V."/>
            <person name="Jurka J."/>
            <person name="Genikhovich G."/>
            <person name="Grigoriev I.V."/>
            <person name="Lucas S.M."/>
            <person name="Steele R.E."/>
            <person name="Finnerty J.R."/>
            <person name="Technau U."/>
            <person name="Martindale M.Q."/>
            <person name="Rokhsar D.S."/>
        </authorList>
    </citation>
    <scope>NUCLEOTIDE SEQUENCE [LARGE SCALE GENOMIC DNA]</scope>
    <source>
        <strain evidence="2">CH2 X CH6</strain>
    </source>
</reference>
<dbReference type="Proteomes" id="UP000001593">
    <property type="component" value="Unassembled WGS sequence"/>
</dbReference>
<dbReference type="PhylomeDB" id="A7T8X4"/>